<dbReference type="AlphaFoldDB" id="A0A517ZW31"/>
<feature type="signal peptide" evidence="1">
    <location>
        <begin position="1"/>
        <end position="21"/>
    </location>
</feature>
<evidence type="ECO:0000313" key="3">
    <source>
        <dbReference type="EMBL" id="QDU46680.1"/>
    </source>
</evidence>
<dbReference type="InterPro" id="IPR018391">
    <property type="entry name" value="PQQ_b-propeller_rpt"/>
</dbReference>
<dbReference type="InterPro" id="IPR015943">
    <property type="entry name" value="WD40/YVTN_repeat-like_dom_sf"/>
</dbReference>
<keyword evidence="1" id="KW-0732">Signal</keyword>
<name>A0A517ZW31_9PLAN</name>
<keyword evidence="3" id="KW-0808">Transferase</keyword>
<accession>A0A517ZW31</accession>
<feature type="chain" id="PRO_5022219970" evidence="1">
    <location>
        <begin position="22"/>
        <end position="458"/>
    </location>
</feature>
<dbReference type="PANTHER" id="PTHR34512:SF30">
    <property type="entry name" value="OUTER MEMBRANE PROTEIN ASSEMBLY FACTOR BAMB"/>
    <property type="match status" value="1"/>
</dbReference>
<dbReference type="Pfam" id="PF13360">
    <property type="entry name" value="PQQ_2"/>
    <property type="match status" value="2"/>
</dbReference>
<dbReference type="GO" id="GO:0004674">
    <property type="term" value="F:protein serine/threonine kinase activity"/>
    <property type="evidence" value="ECO:0007669"/>
    <property type="project" value="UniProtKB-EC"/>
</dbReference>
<dbReference type="SMART" id="SM00564">
    <property type="entry name" value="PQQ"/>
    <property type="match status" value="4"/>
</dbReference>
<evidence type="ECO:0000256" key="1">
    <source>
        <dbReference type="SAM" id="SignalP"/>
    </source>
</evidence>
<dbReference type="RefSeq" id="WP_197534447.1">
    <property type="nucleotide sequence ID" value="NZ_CP036276.1"/>
</dbReference>
<protein>
    <submittedName>
        <fullName evidence="3">Serine/threonine-protein kinase AfsK</fullName>
        <ecNumber evidence="3">2.7.11.1</ecNumber>
    </submittedName>
</protein>
<feature type="domain" description="Pyrrolo-quinoline quinone repeat" evidence="2">
    <location>
        <begin position="88"/>
        <end position="257"/>
    </location>
</feature>
<dbReference type="EC" id="2.7.11.1" evidence="3"/>
<proteinExistence type="predicted"/>
<dbReference type="Proteomes" id="UP000319383">
    <property type="component" value="Chromosome"/>
</dbReference>
<dbReference type="PANTHER" id="PTHR34512">
    <property type="entry name" value="CELL SURFACE PROTEIN"/>
    <property type="match status" value="1"/>
</dbReference>
<sequence length="458" mass="50098" precursor="true">MKQTIALGLLLTFLSPSLAAADDWPTYMHDNARSGVSGETLKLPLQLEWDYSTPLPPQPAWPDSAKWDGWSKTYNLKTRQVFDRVYHVAVGDGAVYFGSSSSDQVYCLDAATGKKRWSFFTEGPVRLAPMLHDGRVYFGSDDGYVYCVEAADGKLVWKHRPGPHPRRIPGNGRVISVWPVRGSLVLQDGLLHGAAGMFPSEQVYVFALDPATGEEAWKTPQSDLPVQGYLLASSTRLYTPSGRNNPIVFDRGNGKRLRVVEGQGGTYALLTGNQIVFGPGKTGELGLVEGDQQDQLAQFAGNHMIVTPSMSYLHTDTHLSGLDRPQYLAHSRVRKALMGEHRGHRDALKKLGADGDKAEIKKHKAEMARNSTRLQEVAEDLKKCILYNQPCGQSLSLILAGDMLFAGGTGEVAAYGGDNGKQLWKHKVDGNVYGLAVAGGRLFVSTDTGRIYCFQTAQ</sequence>
<dbReference type="KEGG" id="sdyn:Mal52_52020"/>
<gene>
    <name evidence="3" type="primary">afsK_6</name>
    <name evidence="3" type="ORF">Mal52_52020</name>
</gene>
<dbReference type="EMBL" id="CP036276">
    <property type="protein sequence ID" value="QDU46680.1"/>
    <property type="molecule type" value="Genomic_DNA"/>
</dbReference>
<keyword evidence="4" id="KW-1185">Reference proteome</keyword>
<keyword evidence="3" id="KW-0418">Kinase</keyword>
<dbReference type="InterPro" id="IPR011047">
    <property type="entry name" value="Quinoprotein_ADH-like_sf"/>
</dbReference>
<dbReference type="Gene3D" id="2.130.10.10">
    <property type="entry name" value="YVTN repeat-like/Quinoprotein amine dehydrogenase"/>
    <property type="match status" value="2"/>
</dbReference>
<reference evidence="3 4" key="1">
    <citation type="submission" date="2019-02" db="EMBL/GenBank/DDBJ databases">
        <title>Deep-cultivation of Planctomycetes and their phenomic and genomic characterization uncovers novel biology.</title>
        <authorList>
            <person name="Wiegand S."/>
            <person name="Jogler M."/>
            <person name="Boedeker C."/>
            <person name="Pinto D."/>
            <person name="Vollmers J."/>
            <person name="Rivas-Marin E."/>
            <person name="Kohn T."/>
            <person name="Peeters S.H."/>
            <person name="Heuer A."/>
            <person name="Rast P."/>
            <person name="Oberbeckmann S."/>
            <person name="Bunk B."/>
            <person name="Jeske O."/>
            <person name="Meyerdierks A."/>
            <person name="Storesund J.E."/>
            <person name="Kallscheuer N."/>
            <person name="Luecker S."/>
            <person name="Lage O.M."/>
            <person name="Pohl T."/>
            <person name="Merkel B.J."/>
            <person name="Hornburger P."/>
            <person name="Mueller R.-W."/>
            <person name="Bruemmer F."/>
            <person name="Labrenz M."/>
            <person name="Spormann A.M."/>
            <person name="Op den Camp H."/>
            <person name="Overmann J."/>
            <person name="Amann R."/>
            <person name="Jetten M.S.M."/>
            <person name="Mascher T."/>
            <person name="Medema M.H."/>
            <person name="Devos D.P."/>
            <person name="Kaster A.-K."/>
            <person name="Ovreas L."/>
            <person name="Rohde M."/>
            <person name="Galperin M.Y."/>
            <person name="Jogler C."/>
        </authorList>
    </citation>
    <scope>NUCLEOTIDE SEQUENCE [LARGE SCALE GENOMIC DNA]</scope>
    <source>
        <strain evidence="3 4">Mal52</strain>
    </source>
</reference>
<evidence type="ECO:0000313" key="4">
    <source>
        <dbReference type="Proteomes" id="UP000319383"/>
    </source>
</evidence>
<evidence type="ECO:0000259" key="2">
    <source>
        <dbReference type="Pfam" id="PF13360"/>
    </source>
</evidence>
<organism evidence="3 4">
    <name type="scientific">Symmachiella dynata</name>
    <dbReference type="NCBI Taxonomy" id="2527995"/>
    <lineage>
        <taxon>Bacteria</taxon>
        <taxon>Pseudomonadati</taxon>
        <taxon>Planctomycetota</taxon>
        <taxon>Planctomycetia</taxon>
        <taxon>Planctomycetales</taxon>
        <taxon>Planctomycetaceae</taxon>
        <taxon>Symmachiella</taxon>
    </lineage>
</organism>
<dbReference type="SUPFAM" id="SSF50998">
    <property type="entry name" value="Quinoprotein alcohol dehydrogenase-like"/>
    <property type="match status" value="2"/>
</dbReference>
<feature type="domain" description="Pyrrolo-quinoline quinone repeat" evidence="2">
    <location>
        <begin position="409"/>
        <end position="455"/>
    </location>
</feature>
<dbReference type="InterPro" id="IPR002372">
    <property type="entry name" value="PQQ_rpt_dom"/>
</dbReference>